<feature type="compositionally biased region" description="Polar residues" evidence="1">
    <location>
        <begin position="792"/>
        <end position="830"/>
    </location>
</feature>
<feature type="region of interest" description="Disordered" evidence="1">
    <location>
        <begin position="91"/>
        <end position="130"/>
    </location>
</feature>
<feature type="compositionally biased region" description="Basic residues" evidence="1">
    <location>
        <begin position="522"/>
        <end position="546"/>
    </location>
</feature>
<gene>
    <name evidence="2" type="ORF">QBC37DRAFT_108929</name>
</gene>
<comment type="caution">
    <text evidence="2">The sequence shown here is derived from an EMBL/GenBank/DDBJ whole genome shotgun (WGS) entry which is preliminary data.</text>
</comment>
<feature type="compositionally biased region" description="Low complexity" evidence="1">
    <location>
        <begin position="115"/>
        <end position="130"/>
    </location>
</feature>
<feature type="region of interest" description="Disordered" evidence="1">
    <location>
        <begin position="675"/>
        <end position="748"/>
    </location>
</feature>
<feature type="compositionally biased region" description="Basic and acidic residues" evidence="1">
    <location>
        <begin position="569"/>
        <end position="585"/>
    </location>
</feature>
<feature type="region of interest" description="Disordered" evidence="1">
    <location>
        <begin position="287"/>
        <end position="321"/>
    </location>
</feature>
<keyword evidence="3" id="KW-1185">Reference proteome</keyword>
<feature type="compositionally biased region" description="Low complexity" evidence="1">
    <location>
        <begin position="22"/>
        <end position="55"/>
    </location>
</feature>
<protein>
    <submittedName>
        <fullName evidence="2">Uncharacterized protein</fullName>
    </submittedName>
</protein>
<accession>A0AAN6YNQ3</accession>
<feature type="region of interest" description="Disordered" evidence="1">
    <location>
        <begin position="160"/>
        <end position="269"/>
    </location>
</feature>
<feature type="compositionally biased region" description="Basic and acidic residues" evidence="1">
    <location>
        <begin position="547"/>
        <end position="562"/>
    </location>
</feature>
<organism evidence="2 3">
    <name type="scientific">Rhypophila decipiens</name>
    <dbReference type="NCBI Taxonomy" id="261697"/>
    <lineage>
        <taxon>Eukaryota</taxon>
        <taxon>Fungi</taxon>
        <taxon>Dikarya</taxon>
        <taxon>Ascomycota</taxon>
        <taxon>Pezizomycotina</taxon>
        <taxon>Sordariomycetes</taxon>
        <taxon>Sordariomycetidae</taxon>
        <taxon>Sordariales</taxon>
        <taxon>Naviculisporaceae</taxon>
        <taxon>Rhypophila</taxon>
    </lineage>
</organism>
<feature type="region of interest" description="Disordered" evidence="1">
    <location>
        <begin position="1"/>
        <end position="70"/>
    </location>
</feature>
<sequence>MDVTSLLNSSSAALQRRDSVDSSTPSATGGTTAASTAVPTPSPDRTPSRRTSGSRSPHRNRTPWDAGGYSLPLSLDTKAIQTASTARPVFYCESPTDGQSSSTSPKSPKHKFSDSRSSLSSYASSNNSVSHSRISSLSTVSEFQPLTNLITEITLNGRMSAEKMDNGNPGYQTSAPARSPPISIHSISGDDKPSAPVIYTQRKYSAPFSDDVSPTEAVPPRRPGSPSDAVIIRRGPGVTGSPSNRQDDHPYFKAPSLSPESSLSRAHKRAVSAPDFPAIMPVDAAASAEMPPSASGSAAGSAQGSSSSDHENNDNETNTGTIAPLISNVAQCEFVGNCNTGSQLRKVISHFFGRNKLCTRVVPEHIWVHVCRKHYQRARYRNAVEYAKLQCTLIRAQIDRVQAWSNANKEAGHPDVMKDWSVAMRKREQERLDKQPKRKRQADEEENEYYANDANDDDLDTATVQGRAFPEWLATQVGTGYSSDEILDIVKKIEEGLENGALLSIPDIEFLPNLIKDERKSRGTPKRRSPARAHTRSRSMGVHHRQARDGEGYNMGPRRESQPDAASYWDHDHNDAYGSPAEKRPRLSGSGYHYADREPLPSMVPRNPDHIVPTMQHMSRRQSTIEDLESRFANDHRARPNAGAFGHGGIMSSPMRSLPPPTPTGMGMHLAPLPETPSPNNYHPRSMHARSQSDAGSFYPTQPYRQTGSAYTTTPTSEYTFSSQGYQSAGHLSSSTTPGYPPAYTPQPYHQFYQQQTPTRGPYGHHAKHTRHLSTPVAQTPLRSETPLFVTPSRNYEPQNSTYLPIRTSTQPYQSTPLPSISQVEGQDQT</sequence>
<dbReference type="AlphaFoldDB" id="A0AAN6YNQ3"/>
<evidence type="ECO:0000256" key="1">
    <source>
        <dbReference type="SAM" id="MobiDB-lite"/>
    </source>
</evidence>
<feature type="region of interest" description="Disordered" evidence="1">
    <location>
        <begin position="789"/>
        <end position="830"/>
    </location>
</feature>
<feature type="compositionally biased region" description="Acidic residues" evidence="1">
    <location>
        <begin position="443"/>
        <end position="459"/>
    </location>
</feature>
<reference evidence="2" key="1">
    <citation type="journal article" date="2023" name="Mol. Phylogenet. Evol.">
        <title>Genome-scale phylogeny and comparative genomics of the fungal order Sordariales.</title>
        <authorList>
            <person name="Hensen N."/>
            <person name="Bonometti L."/>
            <person name="Westerberg I."/>
            <person name="Brannstrom I.O."/>
            <person name="Guillou S."/>
            <person name="Cros-Aarteil S."/>
            <person name="Calhoun S."/>
            <person name="Haridas S."/>
            <person name="Kuo A."/>
            <person name="Mondo S."/>
            <person name="Pangilinan J."/>
            <person name="Riley R."/>
            <person name="LaButti K."/>
            <person name="Andreopoulos B."/>
            <person name="Lipzen A."/>
            <person name="Chen C."/>
            <person name="Yan M."/>
            <person name="Daum C."/>
            <person name="Ng V."/>
            <person name="Clum A."/>
            <person name="Steindorff A."/>
            <person name="Ohm R.A."/>
            <person name="Martin F."/>
            <person name="Silar P."/>
            <person name="Natvig D.O."/>
            <person name="Lalanne C."/>
            <person name="Gautier V."/>
            <person name="Ament-Velasquez S.L."/>
            <person name="Kruys A."/>
            <person name="Hutchinson M.I."/>
            <person name="Powell A.J."/>
            <person name="Barry K."/>
            <person name="Miller A.N."/>
            <person name="Grigoriev I.V."/>
            <person name="Debuchy R."/>
            <person name="Gladieux P."/>
            <person name="Hiltunen Thoren M."/>
            <person name="Johannesson H."/>
        </authorList>
    </citation>
    <scope>NUCLEOTIDE SEQUENCE</scope>
    <source>
        <strain evidence="2">PSN293</strain>
    </source>
</reference>
<name>A0AAN6YNQ3_9PEZI</name>
<evidence type="ECO:0000313" key="2">
    <source>
        <dbReference type="EMBL" id="KAK4219597.1"/>
    </source>
</evidence>
<dbReference type="Proteomes" id="UP001301769">
    <property type="component" value="Unassembled WGS sequence"/>
</dbReference>
<feature type="compositionally biased region" description="Polar residues" evidence="1">
    <location>
        <begin position="1"/>
        <end position="13"/>
    </location>
</feature>
<evidence type="ECO:0000313" key="3">
    <source>
        <dbReference type="Proteomes" id="UP001301769"/>
    </source>
</evidence>
<feature type="compositionally biased region" description="Low complexity" evidence="1">
    <location>
        <begin position="287"/>
        <end position="307"/>
    </location>
</feature>
<feature type="compositionally biased region" description="Polar residues" evidence="1">
    <location>
        <begin position="678"/>
        <end position="738"/>
    </location>
</feature>
<proteinExistence type="predicted"/>
<reference evidence="2" key="2">
    <citation type="submission" date="2023-05" db="EMBL/GenBank/DDBJ databases">
        <authorList>
            <consortium name="Lawrence Berkeley National Laboratory"/>
            <person name="Steindorff A."/>
            <person name="Hensen N."/>
            <person name="Bonometti L."/>
            <person name="Westerberg I."/>
            <person name="Brannstrom I.O."/>
            <person name="Guillou S."/>
            <person name="Cros-Aarteil S."/>
            <person name="Calhoun S."/>
            <person name="Haridas S."/>
            <person name="Kuo A."/>
            <person name="Mondo S."/>
            <person name="Pangilinan J."/>
            <person name="Riley R."/>
            <person name="Labutti K."/>
            <person name="Andreopoulos B."/>
            <person name="Lipzen A."/>
            <person name="Chen C."/>
            <person name="Yanf M."/>
            <person name="Daum C."/>
            <person name="Ng V."/>
            <person name="Clum A."/>
            <person name="Ohm R."/>
            <person name="Martin F."/>
            <person name="Silar P."/>
            <person name="Natvig D."/>
            <person name="Lalanne C."/>
            <person name="Gautier V."/>
            <person name="Ament-Velasquez S.L."/>
            <person name="Kruys A."/>
            <person name="Hutchinson M.I."/>
            <person name="Powell A.J."/>
            <person name="Barry K."/>
            <person name="Miller A.N."/>
            <person name="Grigoriev I.V."/>
            <person name="Debuchy R."/>
            <person name="Gladieux P."/>
            <person name="Thoren M.H."/>
            <person name="Johannesson H."/>
        </authorList>
    </citation>
    <scope>NUCLEOTIDE SEQUENCE</scope>
    <source>
        <strain evidence="2">PSN293</strain>
    </source>
</reference>
<feature type="region of interest" description="Disordered" evidence="1">
    <location>
        <begin position="428"/>
        <end position="459"/>
    </location>
</feature>
<dbReference type="EMBL" id="MU858047">
    <property type="protein sequence ID" value="KAK4219597.1"/>
    <property type="molecule type" value="Genomic_DNA"/>
</dbReference>
<feature type="region of interest" description="Disordered" evidence="1">
    <location>
        <begin position="516"/>
        <end position="608"/>
    </location>
</feature>